<feature type="region of interest" description="Disordered" evidence="1">
    <location>
        <begin position="1"/>
        <end position="33"/>
    </location>
</feature>
<feature type="compositionally biased region" description="Low complexity" evidence="1">
    <location>
        <begin position="1"/>
        <end position="12"/>
    </location>
</feature>
<evidence type="ECO:0000313" key="3">
    <source>
        <dbReference type="Proteomes" id="UP000001415"/>
    </source>
</evidence>
<sequence>MRTASSGTGSASCGNPHQSVQFSNHTSVSGKNA</sequence>
<feature type="compositionally biased region" description="Polar residues" evidence="1">
    <location>
        <begin position="13"/>
        <end position="33"/>
    </location>
</feature>
<accession>Q832C1</accession>
<organism evidence="2 3">
    <name type="scientific">Enterococcus faecalis (strain ATCC 700802 / V583)</name>
    <dbReference type="NCBI Taxonomy" id="226185"/>
    <lineage>
        <taxon>Bacteria</taxon>
        <taxon>Bacillati</taxon>
        <taxon>Bacillota</taxon>
        <taxon>Bacilli</taxon>
        <taxon>Lactobacillales</taxon>
        <taxon>Enterococcaceae</taxon>
        <taxon>Enterococcus</taxon>
    </lineage>
</organism>
<proteinExistence type="predicted"/>
<reference evidence="2 3" key="1">
    <citation type="journal article" date="2003" name="Science">
        <title>Role of mobile DNA in the evolution of vancomycin-resistant Enterococcus faecalis.</title>
        <authorList>
            <person name="Paulsen I."/>
            <person name="Banerjei L."/>
            <person name="Myers G.S.A."/>
            <person name="Nelson K.E."/>
            <person name="Seshadri R."/>
            <person name="Read T.D."/>
            <person name="Fouts D.E."/>
            <person name="Eisen J.A."/>
            <person name="Gill S.R."/>
            <person name="Heidelberg J.F."/>
            <person name="Tettelin H."/>
            <person name="Dodson R.J."/>
            <person name="Umayam L."/>
            <person name="Brinkac L."/>
            <person name="Beanan M."/>
            <person name="Daugherty S."/>
            <person name="DeBoy R.T."/>
            <person name="Durkin S."/>
            <person name="Kolonay J."/>
            <person name="Madupu R."/>
            <person name="Nelson W."/>
            <person name="Vamathevan J."/>
            <person name="Tran B."/>
            <person name="Upton J."/>
            <person name="Hansen T."/>
            <person name="Shetty J."/>
            <person name="Khouri H."/>
            <person name="Utterback T."/>
            <person name="Radune D."/>
            <person name="Ketchum K.A."/>
            <person name="Dougherty B.A."/>
            <person name="Fraser C.M."/>
        </authorList>
    </citation>
    <scope>NUCLEOTIDE SEQUENCE [LARGE SCALE GENOMIC DNA]</scope>
    <source>
        <strain evidence="3">ATCC 700802 / V583</strain>
    </source>
</reference>
<dbReference type="AlphaFoldDB" id="Q832C1"/>
<name>Q832C1_ENTFA</name>
<evidence type="ECO:0000313" key="2">
    <source>
        <dbReference type="EMBL" id="AAO82043.1"/>
    </source>
</evidence>
<dbReference type="HOGENOM" id="CLU_3381757_0_0_9"/>
<dbReference type="Proteomes" id="UP000001415">
    <property type="component" value="Chromosome"/>
</dbReference>
<gene>
    <name evidence="2" type="ordered locus">EF_2317</name>
</gene>
<dbReference type="EMBL" id="AE016830">
    <property type="protein sequence ID" value="AAO82043.1"/>
    <property type="molecule type" value="Genomic_DNA"/>
</dbReference>
<keyword evidence="3" id="KW-1185">Reference proteome</keyword>
<dbReference type="KEGG" id="efa:EF2317"/>
<dbReference type="EnsemblBacteria" id="AAO82043">
    <property type="protein sequence ID" value="AAO82043"/>
    <property type="gene ID" value="EF_2317"/>
</dbReference>
<evidence type="ECO:0000256" key="1">
    <source>
        <dbReference type="SAM" id="MobiDB-lite"/>
    </source>
</evidence>
<protein>
    <submittedName>
        <fullName evidence="2">Uncharacterized protein</fullName>
    </submittedName>
</protein>